<evidence type="ECO:0000259" key="2">
    <source>
        <dbReference type="Pfam" id="PF26483"/>
    </source>
</evidence>
<dbReference type="Pfam" id="PF26483">
    <property type="entry name" value="DUF8155_C"/>
    <property type="match status" value="1"/>
</dbReference>
<dbReference type="InterPro" id="IPR058817">
    <property type="entry name" value="DUF8155_C"/>
</dbReference>
<dbReference type="Gene3D" id="2.70.70.10">
    <property type="entry name" value="Glucose Permease (Domain IIA)"/>
    <property type="match status" value="1"/>
</dbReference>
<name>A0A9E7SCR9_9EURY</name>
<reference evidence="3 4" key="1">
    <citation type="submission" date="2021-08" db="EMBL/GenBank/DDBJ databases">
        <title>Thermococcus onnuriiensis IOH2.</title>
        <authorList>
            <person name="Park Y.-J."/>
        </authorList>
    </citation>
    <scope>NUCLEOTIDE SEQUENCE [LARGE SCALE GENOMIC DNA]</scope>
    <source>
        <strain evidence="3 4">IOH2</strain>
    </source>
</reference>
<accession>A0A9E7SCR9</accession>
<feature type="domain" description="DUF8155" evidence="1">
    <location>
        <begin position="16"/>
        <end position="137"/>
    </location>
</feature>
<protein>
    <recommendedName>
        <fullName evidence="5">M23 family metallopeptidase</fullName>
    </recommendedName>
</protein>
<dbReference type="KEGG" id="thei:K1720_00865"/>
<evidence type="ECO:0000313" key="4">
    <source>
        <dbReference type="Proteomes" id="UP001056425"/>
    </source>
</evidence>
<dbReference type="AlphaFoldDB" id="A0A9E7SCR9"/>
<dbReference type="EMBL" id="CP080572">
    <property type="protein sequence ID" value="USH00071.1"/>
    <property type="molecule type" value="Genomic_DNA"/>
</dbReference>
<organism evidence="3 4">
    <name type="scientific">Thermococcus argininiproducens</name>
    <dbReference type="NCBI Taxonomy" id="2866384"/>
    <lineage>
        <taxon>Archaea</taxon>
        <taxon>Methanobacteriati</taxon>
        <taxon>Methanobacteriota</taxon>
        <taxon>Thermococci</taxon>
        <taxon>Thermococcales</taxon>
        <taxon>Thermococcaceae</taxon>
        <taxon>Thermococcus</taxon>
    </lineage>
</organism>
<keyword evidence="4" id="KW-1185">Reference proteome</keyword>
<evidence type="ECO:0008006" key="5">
    <source>
        <dbReference type="Google" id="ProtNLM"/>
    </source>
</evidence>
<sequence length="262" mass="30348">MEIARVNGLSFEIPNVRYSFFDTPYIPHKLGTAVDVYFEEKALFPLEEGRLVEIKKIRTPRHIPVGEDYLLIFEVENFCLKVLHVNPNVKLGEKVFLGDEIGELRLSGFFSPWSDKHVHFEFRSCQDRYRARGGIMIFPKIRRLVPMVKGKEFKVIEKREHYVWLKPLRRGRKKMTPFGDIEGGMPHYHYGAIFGDLEGDFLGKKVRANILLENDVGIFTTDFRVFANEREIKGIGVYCNEDRVKLIGGELDVGDLVKLEVI</sequence>
<dbReference type="RefSeq" id="WP_251949347.1">
    <property type="nucleotide sequence ID" value="NZ_CP080572.1"/>
</dbReference>
<dbReference type="GeneID" id="72776850"/>
<dbReference type="Proteomes" id="UP001056425">
    <property type="component" value="Chromosome"/>
</dbReference>
<dbReference type="InterPro" id="IPR011055">
    <property type="entry name" value="Dup_hybrid_motif"/>
</dbReference>
<evidence type="ECO:0000313" key="3">
    <source>
        <dbReference type="EMBL" id="USH00071.1"/>
    </source>
</evidence>
<feature type="domain" description="DUF8155" evidence="2">
    <location>
        <begin position="146"/>
        <end position="261"/>
    </location>
</feature>
<evidence type="ECO:0000259" key="1">
    <source>
        <dbReference type="Pfam" id="PF26482"/>
    </source>
</evidence>
<dbReference type="Pfam" id="PF26482">
    <property type="entry name" value="DUF8155"/>
    <property type="match status" value="1"/>
</dbReference>
<proteinExistence type="predicted"/>
<dbReference type="InterPro" id="IPR058468">
    <property type="entry name" value="DUF8155_N"/>
</dbReference>
<gene>
    <name evidence="3" type="ORF">K1720_00865</name>
</gene>